<evidence type="ECO:0000313" key="4">
    <source>
        <dbReference type="EMBL" id="KPJ62969.1"/>
    </source>
</evidence>
<comment type="caution">
    <text evidence="4">The sequence shown here is derived from an EMBL/GenBank/DDBJ whole genome shotgun (WGS) entry which is preliminary data.</text>
</comment>
<dbReference type="SUPFAM" id="SSF56935">
    <property type="entry name" value="Porins"/>
    <property type="match status" value="1"/>
</dbReference>
<feature type="non-terminal residue" evidence="4">
    <location>
        <position position="118"/>
    </location>
</feature>
<proteinExistence type="predicted"/>
<dbReference type="Proteomes" id="UP000051861">
    <property type="component" value="Unassembled WGS sequence"/>
</dbReference>
<dbReference type="GO" id="GO:0009279">
    <property type="term" value="C:cell outer membrane"/>
    <property type="evidence" value="ECO:0007669"/>
    <property type="project" value="UniProtKB-SubCell"/>
</dbReference>
<keyword evidence="3" id="KW-0998">Cell outer membrane</keyword>
<evidence type="ECO:0008006" key="6">
    <source>
        <dbReference type="Google" id="ProtNLM"/>
    </source>
</evidence>
<accession>A0A0S7XLK0</accession>
<protein>
    <recommendedName>
        <fullName evidence="6">TonB-dependent receptor-like beta-barrel domain-containing protein</fullName>
    </recommendedName>
</protein>
<keyword evidence="2" id="KW-0472">Membrane</keyword>
<evidence type="ECO:0000313" key="5">
    <source>
        <dbReference type="Proteomes" id="UP000051861"/>
    </source>
</evidence>
<sequence>MEKHDGLTHSYDVHTGEYGKLERNDNHSVIANLSGPLTFSQSDRAAFFFSGEWGKNDGYLPHNWRTYHSETGKISLKPTNNIKLVLSGNYYQRELLRYEHRDVNNISYDFNLKGLGKV</sequence>
<gene>
    <name evidence="4" type="ORF">AMJ44_14930</name>
</gene>
<dbReference type="EMBL" id="LIZX01000250">
    <property type="protein sequence ID" value="KPJ62969.1"/>
    <property type="molecule type" value="Genomic_DNA"/>
</dbReference>
<dbReference type="Gene3D" id="2.40.170.20">
    <property type="entry name" value="TonB-dependent receptor, beta-barrel domain"/>
    <property type="match status" value="1"/>
</dbReference>
<name>A0A0S7XLK0_UNCSA</name>
<evidence type="ECO:0000256" key="1">
    <source>
        <dbReference type="ARBA" id="ARBA00004442"/>
    </source>
</evidence>
<comment type="subcellular location">
    <subcellularLocation>
        <location evidence="1">Cell outer membrane</location>
    </subcellularLocation>
</comment>
<evidence type="ECO:0000256" key="3">
    <source>
        <dbReference type="ARBA" id="ARBA00023237"/>
    </source>
</evidence>
<evidence type="ECO:0000256" key="2">
    <source>
        <dbReference type="ARBA" id="ARBA00023136"/>
    </source>
</evidence>
<dbReference type="AlphaFoldDB" id="A0A0S7XLK0"/>
<organism evidence="4 5">
    <name type="scientific">candidate division WOR-1 bacterium DG_54_3</name>
    <dbReference type="NCBI Taxonomy" id="1703775"/>
    <lineage>
        <taxon>Bacteria</taxon>
        <taxon>Bacillati</taxon>
        <taxon>Saganbacteria</taxon>
    </lineage>
</organism>
<dbReference type="InterPro" id="IPR036942">
    <property type="entry name" value="Beta-barrel_TonB_sf"/>
</dbReference>
<reference evidence="4 5" key="1">
    <citation type="journal article" date="2015" name="Microbiome">
        <title>Genomic resolution of linkages in carbon, nitrogen, and sulfur cycling among widespread estuary sediment bacteria.</title>
        <authorList>
            <person name="Baker B.J."/>
            <person name="Lazar C.S."/>
            <person name="Teske A.P."/>
            <person name="Dick G.J."/>
        </authorList>
    </citation>
    <scope>NUCLEOTIDE SEQUENCE [LARGE SCALE GENOMIC DNA]</scope>
    <source>
        <strain evidence="4">DG_54_3</strain>
    </source>
</reference>